<comment type="subcellular location">
    <subcellularLocation>
        <location evidence="1">Nucleus</location>
    </subcellularLocation>
</comment>
<feature type="non-terminal residue" evidence="7">
    <location>
        <position position="273"/>
    </location>
</feature>
<dbReference type="SUPFAM" id="SSF54171">
    <property type="entry name" value="DNA-binding domain"/>
    <property type="match status" value="1"/>
</dbReference>
<dbReference type="GO" id="GO:0005634">
    <property type="term" value="C:nucleus"/>
    <property type="evidence" value="ECO:0007669"/>
    <property type="project" value="UniProtKB-SubCell"/>
</dbReference>
<evidence type="ECO:0000256" key="4">
    <source>
        <dbReference type="ARBA" id="ARBA00023163"/>
    </source>
</evidence>
<dbReference type="SMART" id="SM00380">
    <property type="entry name" value="AP2"/>
    <property type="match status" value="1"/>
</dbReference>
<dbReference type="InterPro" id="IPR044808">
    <property type="entry name" value="ERF_plant"/>
</dbReference>
<comment type="caution">
    <text evidence="7">The sequence shown here is derived from an EMBL/GenBank/DDBJ whole genome shotgun (WGS) entry which is preliminary data.</text>
</comment>
<accession>A0AA38LPT2</accession>
<dbReference type="InterPro" id="IPR001471">
    <property type="entry name" value="AP2/ERF_dom"/>
</dbReference>
<proteinExistence type="predicted"/>
<keyword evidence="3" id="KW-0238">DNA-binding</keyword>
<dbReference type="GO" id="GO:0009873">
    <property type="term" value="P:ethylene-activated signaling pathway"/>
    <property type="evidence" value="ECO:0007669"/>
    <property type="project" value="InterPro"/>
</dbReference>
<evidence type="ECO:0000313" key="8">
    <source>
        <dbReference type="Proteomes" id="UP000824469"/>
    </source>
</evidence>
<evidence type="ECO:0000313" key="7">
    <source>
        <dbReference type="EMBL" id="KAH9329077.1"/>
    </source>
</evidence>
<keyword evidence="2" id="KW-0805">Transcription regulation</keyword>
<dbReference type="Gene3D" id="3.30.730.10">
    <property type="entry name" value="AP2/ERF domain"/>
    <property type="match status" value="1"/>
</dbReference>
<dbReference type="PANTHER" id="PTHR31190">
    <property type="entry name" value="DNA-BINDING DOMAIN"/>
    <property type="match status" value="1"/>
</dbReference>
<keyword evidence="8" id="KW-1185">Reference proteome</keyword>
<organism evidence="7 8">
    <name type="scientific">Taxus chinensis</name>
    <name type="common">Chinese yew</name>
    <name type="synonym">Taxus wallichiana var. chinensis</name>
    <dbReference type="NCBI Taxonomy" id="29808"/>
    <lineage>
        <taxon>Eukaryota</taxon>
        <taxon>Viridiplantae</taxon>
        <taxon>Streptophyta</taxon>
        <taxon>Embryophyta</taxon>
        <taxon>Tracheophyta</taxon>
        <taxon>Spermatophyta</taxon>
        <taxon>Pinopsida</taxon>
        <taxon>Pinidae</taxon>
        <taxon>Conifers II</taxon>
        <taxon>Cupressales</taxon>
        <taxon>Taxaceae</taxon>
        <taxon>Taxus</taxon>
    </lineage>
</organism>
<keyword evidence="5" id="KW-0539">Nucleus</keyword>
<dbReference type="Proteomes" id="UP000824469">
    <property type="component" value="Unassembled WGS sequence"/>
</dbReference>
<dbReference type="PROSITE" id="PS51032">
    <property type="entry name" value="AP2_ERF"/>
    <property type="match status" value="1"/>
</dbReference>
<name>A0AA38LPT2_TAXCH</name>
<reference evidence="7 8" key="1">
    <citation type="journal article" date="2021" name="Nat. Plants">
        <title>The Taxus genome provides insights into paclitaxel biosynthesis.</title>
        <authorList>
            <person name="Xiong X."/>
            <person name="Gou J."/>
            <person name="Liao Q."/>
            <person name="Li Y."/>
            <person name="Zhou Q."/>
            <person name="Bi G."/>
            <person name="Li C."/>
            <person name="Du R."/>
            <person name="Wang X."/>
            <person name="Sun T."/>
            <person name="Guo L."/>
            <person name="Liang H."/>
            <person name="Lu P."/>
            <person name="Wu Y."/>
            <person name="Zhang Z."/>
            <person name="Ro D.K."/>
            <person name="Shang Y."/>
            <person name="Huang S."/>
            <person name="Yan J."/>
        </authorList>
    </citation>
    <scope>NUCLEOTIDE SEQUENCE [LARGE SCALE GENOMIC DNA]</scope>
    <source>
        <strain evidence="7">Ta-2019</strain>
    </source>
</reference>
<dbReference type="PANTHER" id="PTHR31190:SF110">
    <property type="entry name" value="OS07G0227600 PROTEIN"/>
    <property type="match status" value="1"/>
</dbReference>
<dbReference type="AlphaFoldDB" id="A0AA38LPT2"/>
<dbReference type="Pfam" id="PF00847">
    <property type="entry name" value="AP2"/>
    <property type="match status" value="1"/>
</dbReference>
<dbReference type="PRINTS" id="PR00367">
    <property type="entry name" value="ETHRSPELEMNT"/>
</dbReference>
<keyword evidence="4" id="KW-0804">Transcription</keyword>
<evidence type="ECO:0000256" key="2">
    <source>
        <dbReference type="ARBA" id="ARBA00023015"/>
    </source>
</evidence>
<dbReference type="EMBL" id="JAHRHJ020000001">
    <property type="protein sequence ID" value="KAH9329077.1"/>
    <property type="molecule type" value="Genomic_DNA"/>
</dbReference>
<protein>
    <recommendedName>
        <fullName evidence="6">AP2/ERF domain-containing protein</fullName>
    </recommendedName>
</protein>
<gene>
    <name evidence="7" type="ORF">KI387_001185</name>
</gene>
<evidence type="ECO:0000259" key="6">
    <source>
        <dbReference type="PROSITE" id="PS51032"/>
    </source>
</evidence>
<dbReference type="GO" id="GO:0003700">
    <property type="term" value="F:DNA-binding transcription factor activity"/>
    <property type="evidence" value="ECO:0007669"/>
    <property type="project" value="InterPro"/>
</dbReference>
<sequence length="273" mass="30896">MEDIFYRPQTTTTMTDLSDHGFNDALKLIKHGTLEIPQIIESTSNSKLQQRKRRYRGVRQRPWGKWGAEIRDPVKAARVWLGTFHSAEDAALAYDNAALKFRGTRAKLNFPERASLTFTVHNINNDVVNKNNGGVFITTGRQLPTAITTAMDFPLPPASEMSVPSQPPTAIRHGAAFSNLHQVCLSQFPQLDQNAQSMHIPYNGIDMPVANHFHQHTPDQSVAPSFQTRRIFDDGEFVTMAVMSSSMYVDHSTLIYNNSAHQQQQYMLFREHL</sequence>
<dbReference type="InterPro" id="IPR016177">
    <property type="entry name" value="DNA-bd_dom_sf"/>
</dbReference>
<feature type="domain" description="AP2/ERF" evidence="6">
    <location>
        <begin position="54"/>
        <end position="111"/>
    </location>
</feature>
<evidence type="ECO:0000256" key="5">
    <source>
        <dbReference type="ARBA" id="ARBA00023242"/>
    </source>
</evidence>
<dbReference type="FunFam" id="3.30.730.10:FF:000001">
    <property type="entry name" value="Ethylene-responsive transcription factor 2"/>
    <property type="match status" value="1"/>
</dbReference>
<dbReference type="GO" id="GO:0003677">
    <property type="term" value="F:DNA binding"/>
    <property type="evidence" value="ECO:0007669"/>
    <property type="project" value="UniProtKB-KW"/>
</dbReference>
<dbReference type="CDD" id="cd00018">
    <property type="entry name" value="AP2"/>
    <property type="match status" value="1"/>
</dbReference>
<evidence type="ECO:0000256" key="3">
    <source>
        <dbReference type="ARBA" id="ARBA00023125"/>
    </source>
</evidence>
<evidence type="ECO:0000256" key="1">
    <source>
        <dbReference type="ARBA" id="ARBA00004123"/>
    </source>
</evidence>
<dbReference type="InterPro" id="IPR036955">
    <property type="entry name" value="AP2/ERF_dom_sf"/>
</dbReference>